<dbReference type="RefSeq" id="XP_001587956.1">
    <property type="nucleotide sequence ID" value="XM_001587906.1"/>
</dbReference>
<reference evidence="3" key="1">
    <citation type="journal article" date="2011" name="PLoS Genet.">
        <title>Genomic analysis of the necrotrophic fungal pathogens Sclerotinia sclerotiorum and Botrytis cinerea.</title>
        <authorList>
            <person name="Amselem J."/>
            <person name="Cuomo C.A."/>
            <person name="van Kan J.A."/>
            <person name="Viaud M."/>
            <person name="Benito E.P."/>
            <person name="Couloux A."/>
            <person name="Coutinho P.M."/>
            <person name="de Vries R.P."/>
            <person name="Dyer P.S."/>
            <person name="Fillinger S."/>
            <person name="Fournier E."/>
            <person name="Gout L."/>
            <person name="Hahn M."/>
            <person name="Kohn L."/>
            <person name="Lapalu N."/>
            <person name="Plummer K.M."/>
            <person name="Pradier J.M."/>
            <person name="Quevillon E."/>
            <person name="Sharon A."/>
            <person name="Simon A."/>
            <person name="ten Have A."/>
            <person name="Tudzynski B."/>
            <person name="Tudzynski P."/>
            <person name="Wincker P."/>
            <person name="Andrew M."/>
            <person name="Anthouard V."/>
            <person name="Beever R.E."/>
            <person name="Beffa R."/>
            <person name="Benoit I."/>
            <person name="Bouzid O."/>
            <person name="Brault B."/>
            <person name="Chen Z."/>
            <person name="Choquer M."/>
            <person name="Collemare J."/>
            <person name="Cotton P."/>
            <person name="Danchin E.G."/>
            <person name="Da Silva C."/>
            <person name="Gautier A."/>
            <person name="Giraud C."/>
            <person name="Giraud T."/>
            <person name="Gonzalez C."/>
            <person name="Grossetete S."/>
            <person name="Guldener U."/>
            <person name="Henrissat B."/>
            <person name="Howlett B.J."/>
            <person name="Kodira C."/>
            <person name="Kretschmer M."/>
            <person name="Lappartient A."/>
            <person name="Leroch M."/>
            <person name="Levis C."/>
            <person name="Mauceli E."/>
            <person name="Neuveglise C."/>
            <person name="Oeser B."/>
            <person name="Pearson M."/>
            <person name="Poulain J."/>
            <person name="Poussereau N."/>
            <person name="Quesneville H."/>
            <person name="Rascle C."/>
            <person name="Schumacher J."/>
            <person name="Segurens B."/>
            <person name="Sexton A."/>
            <person name="Silva E."/>
            <person name="Sirven C."/>
            <person name="Soanes D.M."/>
            <person name="Talbot N.J."/>
            <person name="Templeton M."/>
            <person name="Yandava C."/>
            <person name="Yarden O."/>
            <person name="Zeng Q."/>
            <person name="Rollins J.A."/>
            <person name="Lebrun M.H."/>
            <person name="Dickman M."/>
        </authorList>
    </citation>
    <scope>NUCLEOTIDE SEQUENCE [LARGE SCALE GENOMIC DNA]</scope>
    <source>
        <strain evidence="3">ATCC 18683 / 1980 / Ss-1</strain>
    </source>
</reference>
<protein>
    <submittedName>
        <fullName evidence="2">Uncharacterized protein</fullName>
    </submittedName>
</protein>
<name>A7F0S9_SCLS1</name>
<dbReference type="Proteomes" id="UP000001312">
    <property type="component" value="Unassembled WGS sequence"/>
</dbReference>
<dbReference type="InParanoid" id="A7F0S9"/>
<proteinExistence type="predicted"/>
<evidence type="ECO:0000313" key="2">
    <source>
        <dbReference type="EMBL" id="EDN95321.1"/>
    </source>
</evidence>
<dbReference type="AlphaFoldDB" id="A7F0S9"/>
<keyword evidence="3" id="KW-1185">Reference proteome</keyword>
<organism evidence="2 3">
    <name type="scientific">Sclerotinia sclerotiorum (strain ATCC 18683 / 1980 / Ss-1)</name>
    <name type="common">White mold</name>
    <name type="synonym">Whetzelinia sclerotiorum</name>
    <dbReference type="NCBI Taxonomy" id="665079"/>
    <lineage>
        <taxon>Eukaryota</taxon>
        <taxon>Fungi</taxon>
        <taxon>Dikarya</taxon>
        <taxon>Ascomycota</taxon>
        <taxon>Pezizomycotina</taxon>
        <taxon>Leotiomycetes</taxon>
        <taxon>Helotiales</taxon>
        <taxon>Sclerotiniaceae</taxon>
        <taxon>Sclerotinia</taxon>
    </lineage>
</organism>
<dbReference type="EMBL" id="CH476637">
    <property type="protein sequence ID" value="EDN95321.1"/>
    <property type="molecule type" value="Genomic_DNA"/>
</dbReference>
<dbReference type="GeneID" id="5483944"/>
<sequence length="31" mass="3434">MTTEASRTPIALNHDKQPRVVQNDGPDSQAR</sequence>
<feature type="region of interest" description="Disordered" evidence="1">
    <location>
        <begin position="1"/>
        <end position="31"/>
    </location>
</feature>
<gene>
    <name evidence="2" type="ORF">SS1G_11198</name>
</gene>
<evidence type="ECO:0000256" key="1">
    <source>
        <dbReference type="SAM" id="MobiDB-lite"/>
    </source>
</evidence>
<dbReference type="HOGENOM" id="CLU_3399641_0_0_1"/>
<dbReference type="KEGG" id="ssl:SS1G_11198"/>
<evidence type="ECO:0000313" key="3">
    <source>
        <dbReference type="Proteomes" id="UP000001312"/>
    </source>
</evidence>
<accession>A7F0S9</accession>